<evidence type="ECO:0000313" key="8">
    <source>
        <dbReference type="Ensembl" id="ENSSAUP00010035427.1"/>
    </source>
</evidence>
<feature type="domain" description="Ig-like" evidence="7">
    <location>
        <begin position="28"/>
        <end position="126"/>
    </location>
</feature>
<dbReference type="GeneTree" id="ENSGT00940000164822"/>
<evidence type="ECO:0000256" key="1">
    <source>
        <dbReference type="ARBA" id="ARBA00004370"/>
    </source>
</evidence>
<proteinExistence type="predicted"/>
<evidence type="ECO:0000313" key="9">
    <source>
        <dbReference type="Proteomes" id="UP000472265"/>
    </source>
</evidence>
<organism evidence="8 9">
    <name type="scientific">Sparus aurata</name>
    <name type="common">Gilthead sea bream</name>
    <dbReference type="NCBI Taxonomy" id="8175"/>
    <lineage>
        <taxon>Eukaryota</taxon>
        <taxon>Metazoa</taxon>
        <taxon>Chordata</taxon>
        <taxon>Craniata</taxon>
        <taxon>Vertebrata</taxon>
        <taxon>Euteleostomi</taxon>
        <taxon>Actinopterygii</taxon>
        <taxon>Neopterygii</taxon>
        <taxon>Teleostei</taxon>
        <taxon>Neoteleostei</taxon>
        <taxon>Acanthomorphata</taxon>
        <taxon>Eupercaria</taxon>
        <taxon>Spariformes</taxon>
        <taxon>Sparidae</taxon>
        <taxon>Sparus</taxon>
    </lineage>
</organism>
<reference evidence="8" key="1">
    <citation type="submission" date="2021-04" db="EMBL/GenBank/DDBJ databases">
        <authorList>
            <consortium name="Wellcome Sanger Institute Data Sharing"/>
        </authorList>
    </citation>
    <scope>NUCLEOTIDE SEQUENCE [LARGE SCALE GENOMIC DNA]</scope>
</reference>
<reference evidence="8" key="2">
    <citation type="submission" date="2025-08" db="UniProtKB">
        <authorList>
            <consortium name="Ensembl"/>
        </authorList>
    </citation>
    <scope>IDENTIFICATION</scope>
</reference>
<sequence>YLILILYLILLMILIFIFLMVTGGNKTVAQGGTVVLPCKLIDTLSQISWQRTTRGKPQNEHFFSILPTDGPKFVNGHDKRFEFIGIFDDNNGSLQFANVTLMDEGIYTCIFTLFPSGNHETEIPLNLLGMMFTVSIQMLPFNSFSCRRIR</sequence>
<dbReference type="SMART" id="SM00409">
    <property type="entry name" value="IG"/>
    <property type="match status" value="1"/>
</dbReference>
<comment type="subcellular location">
    <subcellularLocation>
        <location evidence="1">Membrane</location>
    </subcellularLocation>
</comment>
<keyword evidence="2" id="KW-0732">Signal</keyword>
<dbReference type="InterPro" id="IPR051427">
    <property type="entry name" value="Nectin/Nectin-like"/>
</dbReference>
<dbReference type="Ensembl" id="ENSSAUT00010037323.1">
    <property type="protein sequence ID" value="ENSSAUP00010035427.1"/>
    <property type="gene ID" value="ENSSAUG00010014986.1"/>
</dbReference>
<reference evidence="8" key="3">
    <citation type="submission" date="2025-09" db="UniProtKB">
        <authorList>
            <consortium name="Ensembl"/>
        </authorList>
    </citation>
    <scope>IDENTIFICATION</scope>
</reference>
<dbReference type="AlphaFoldDB" id="A0A671WBV8"/>
<dbReference type="GO" id="GO:0007156">
    <property type="term" value="P:homophilic cell adhesion via plasma membrane adhesion molecules"/>
    <property type="evidence" value="ECO:0007669"/>
    <property type="project" value="TreeGrafter"/>
</dbReference>
<dbReference type="SMART" id="SM00408">
    <property type="entry name" value="IGc2"/>
    <property type="match status" value="1"/>
</dbReference>
<keyword evidence="4" id="KW-0472">Membrane</keyword>
<dbReference type="SUPFAM" id="SSF48726">
    <property type="entry name" value="Immunoglobulin"/>
    <property type="match status" value="1"/>
</dbReference>
<dbReference type="Pfam" id="PF07686">
    <property type="entry name" value="V-set"/>
    <property type="match status" value="1"/>
</dbReference>
<dbReference type="InterPro" id="IPR003599">
    <property type="entry name" value="Ig_sub"/>
</dbReference>
<dbReference type="PROSITE" id="PS50835">
    <property type="entry name" value="IG_LIKE"/>
    <property type="match status" value="1"/>
</dbReference>
<dbReference type="InterPro" id="IPR003598">
    <property type="entry name" value="Ig_sub2"/>
</dbReference>
<dbReference type="InterPro" id="IPR013106">
    <property type="entry name" value="Ig_V-set"/>
</dbReference>
<dbReference type="OMA" id="ILTHITW"/>
<dbReference type="Proteomes" id="UP000472265">
    <property type="component" value="Chromosome 9"/>
</dbReference>
<dbReference type="InterPro" id="IPR007110">
    <property type="entry name" value="Ig-like_dom"/>
</dbReference>
<evidence type="ECO:0000256" key="2">
    <source>
        <dbReference type="ARBA" id="ARBA00022729"/>
    </source>
</evidence>
<evidence type="ECO:0000256" key="5">
    <source>
        <dbReference type="ARBA" id="ARBA00023157"/>
    </source>
</evidence>
<evidence type="ECO:0000256" key="3">
    <source>
        <dbReference type="ARBA" id="ARBA00022737"/>
    </source>
</evidence>
<name>A0A671WBV8_SPAAU</name>
<dbReference type="InterPro" id="IPR036179">
    <property type="entry name" value="Ig-like_dom_sf"/>
</dbReference>
<dbReference type="GO" id="GO:0007157">
    <property type="term" value="P:heterophilic cell-cell adhesion via plasma membrane cell adhesion molecules"/>
    <property type="evidence" value="ECO:0007669"/>
    <property type="project" value="TreeGrafter"/>
</dbReference>
<dbReference type="GO" id="GO:0016020">
    <property type="term" value="C:membrane"/>
    <property type="evidence" value="ECO:0007669"/>
    <property type="project" value="UniProtKB-SubCell"/>
</dbReference>
<dbReference type="InterPro" id="IPR013783">
    <property type="entry name" value="Ig-like_fold"/>
</dbReference>
<keyword evidence="5" id="KW-1015">Disulfide bond</keyword>
<dbReference type="SMART" id="SM00406">
    <property type="entry name" value="IGv"/>
    <property type="match status" value="1"/>
</dbReference>
<dbReference type="GO" id="GO:0005912">
    <property type="term" value="C:adherens junction"/>
    <property type="evidence" value="ECO:0007669"/>
    <property type="project" value="TreeGrafter"/>
</dbReference>
<keyword evidence="9" id="KW-1185">Reference proteome</keyword>
<evidence type="ECO:0000256" key="4">
    <source>
        <dbReference type="ARBA" id="ARBA00023136"/>
    </source>
</evidence>
<evidence type="ECO:0000256" key="6">
    <source>
        <dbReference type="ARBA" id="ARBA00023180"/>
    </source>
</evidence>
<dbReference type="PANTHER" id="PTHR23277:SF106">
    <property type="entry name" value="NECTIN-1 ISOFORM X1-RELATED"/>
    <property type="match status" value="1"/>
</dbReference>
<protein>
    <recommendedName>
        <fullName evidence="7">Ig-like domain-containing protein</fullName>
    </recommendedName>
</protein>
<accession>A0A671WBV8</accession>
<dbReference type="PANTHER" id="PTHR23277">
    <property type="entry name" value="NECTIN-RELATED"/>
    <property type="match status" value="1"/>
</dbReference>
<evidence type="ECO:0000259" key="7">
    <source>
        <dbReference type="PROSITE" id="PS50835"/>
    </source>
</evidence>
<dbReference type="InParanoid" id="A0A671WBV8"/>
<keyword evidence="6" id="KW-0325">Glycoprotein</keyword>
<keyword evidence="3" id="KW-0677">Repeat</keyword>
<dbReference type="Gene3D" id="2.60.40.10">
    <property type="entry name" value="Immunoglobulins"/>
    <property type="match status" value="1"/>
</dbReference>